<evidence type="ECO:0000256" key="8">
    <source>
        <dbReference type="ARBA" id="ARBA00023086"/>
    </source>
</evidence>
<dbReference type="KEGG" id="vg:80543370"/>
<evidence type="ECO:0000256" key="7">
    <source>
        <dbReference type="ARBA" id="ARBA00022884"/>
    </source>
</evidence>
<dbReference type="GO" id="GO:0019029">
    <property type="term" value="C:helical viral capsid"/>
    <property type="evidence" value="ECO:0007669"/>
    <property type="project" value="UniProtKB-KW"/>
</dbReference>
<gene>
    <name evidence="13" type="primary">N</name>
</gene>
<dbReference type="Pfam" id="PF00945">
    <property type="entry name" value="Rhabdo_ncap"/>
    <property type="match status" value="1"/>
</dbReference>
<keyword evidence="10" id="KW-0687">Ribonucleoprotein</keyword>
<keyword evidence="9" id="KW-1035">Host cytoplasm</keyword>
<evidence type="ECO:0000256" key="10">
    <source>
        <dbReference type="ARBA" id="ARBA00023274"/>
    </source>
</evidence>
<organism evidence="13 14">
    <name type="scientific">Sodak rhabdovirus 1</name>
    <dbReference type="NCBI Taxonomy" id="2793799"/>
    <lineage>
        <taxon>Viruses</taxon>
        <taxon>Riboviria</taxon>
        <taxon>Orthornavirae</taxon>
        <taxon>Negarnaviricota</taxon>
        <taxon>Haploviricotina</taxon>
        <taxon>Monjiviricetes</taxon>
        <taxon>Mononegavirales</taxon>
        <taxon>Rhabdoviridae</taxon>
        <taxon>Alpharhabdovirinae</taxon>
        <taxon>Alphanemrhavirus</taxon>
        <taxon>Alphanemrhavirus sodak</taxon>
    </lineage>
</organism>
<evidence type="ECO:0000313" key="13">
    <source>
        <dbReference type="EMBL" id="QPO14167.1"/>
    </source>
</evidence>
<dbReference type="GO" id="GO:0003723">
    <property type="term" value="F:RNA binding"/>
    <property type="evidence" value="ECO:0007669"/>
    <property type="project" value="UniProtKB-KW"/>
</dbReference>
<dbReference type="InterPro" id="IPR023331">
    <property type="entry name" value="Rhabdovirus_ncapsid_C"/>
</dbReference>
<keyword evidence="7" id="KW-0694">RNA-binding</keyword>
<dbReference type="SUPFAM" id="SSF140809">
    <property type="entry name" value="Rhabdovirus nucleoprotein-like"/>
    <property type="match status" value="1"/>
</dbReference>
<dbReference type="InterPro" id="IPR000448">
    <property type="entry name" value="Rhabdo_ncapsid"/>
</dbReference>
<dbReference type="GO" id="GO:0019013">
    <property type="term" value="C:viral nucleocapsid"/>
    <property type="evidence" value="ECO:0007669"/>
    <property type="project" value="UniProtKB-KW"/>
</dbReference>
<dbReference type="Gene3D" id="1.10.3570.10">
    <property type="entry name" value="Rhabdovirus nucleocapsid protein like domain"/>
    <property type="match status" value="1"/>
</dbReference>
<evidence type="ECO:0000256" key="6">
    <source>
        <dbReference type="ARBA" id="ARBA00022844"/>
    </source>
</evidence>
<evidence type="ECO:0000259" key="12">
    <source>
        <dbReference type="Pfam" id="PF00945"/>
    </source>
</evidence>
<dbReference type="Gene3D" id="1.10.3610.10">
    <property type="entry name" value="Nucleoprotein"/>
    <property type="match status" value="1"/>
</dbReference>
<feature type="domain" description="Rhabdovirus nucleocapsid" evidence="12">
    <location>
        <begin position="16"/>
        <end position="327"/>
    </location>
</feature>
<evidence type="ECO:0000256" key="9">
    <source>
        <dbReference type="ARBA" id="ARBA00023200"/>
    </source>
</evidence>
<evidence type="ECO:0000256" key="1">
    <source>
        <dbReference type="ARBA" id="ARBA00004192"/>
    </source>
</evidence>
<reference evidence="13" key="1">
    <citation type="journal article" date="2021" name="Viruses">
        <title>Novel and diverse non-rabies rhabdoviruses identified in bats with human exposure, South Dakota, USA.</title>
        <authorList>
            <person name="Hause B."/>
        </authorList>
    </citation>
    <scope>NUCLEOTIDE SEQUENCE</scope>
    <source>
        <strain evidence="13">20-13111</strain>
    </source>
</reference>
<dbReference type="GeneID" id="80543370"/>
<evidence type="ECO:0000256" key="11">
    <source>
        <dbReference type="ARBA" id="ARBA00033344"/>
    </source>
</evidence>
<sequence>MNKFKLYDIESRKELEVDVAGITKSAEYLTEMKGKPPVAITQYETPHAVGILKTMINDGLQPETDVKNAIAFIYHVAQNIKGTLLDDWISYGIVIGRGKDEITPLDLLDVTVHNESLKIDVTQDKTDPNEYGLLAKVLIPYRIAGAPVQQSGYRSELARRLGEVFATEPFNLKNVTGVLSVVHWANNPDYCKLVAAIDMFLRKFPDHEMEKLRACTLGSYLKDCVMLSAIGQSAEALLINPATLLQYVFSNDLAEDVRRITRPQPNEERSVDHSYFQYMREFKLVPRSPYSASLNPNLFIWTQIIGALSGKRRSMYARMIDCASPGLTFIQAAYVVFHLKRHPQGKLYFVDDLSKLGSIRQASDDRSVSPVKEDGLMPVEVLQSMIENQYSLTDEMREEFTCAIKAIDGSRPGTVGEYIKKCFSENI</sequence>
<name>A0A7T1KMW2_9RHAB</name>
<evidence type="ECO:0000256" key="5">
    <source>
        <dbReference type="ARBA" id="ARBA00022561"/>
    </source>
</evidence>
<keyword evidence="14" id="KW-1185">Reference proteome</keyword>
<proteinExistence type="predicted"/>
<evidence type="ECO:0000256" key="2">
    <source>
        <dbReference type="ARBA" id="ARBA00004328"/>
    </source>
</evidence>
<protein>
    <recommendedName>
        <fullName evidence="3">Nucleoprotein</fullName>
    </recommendedName>
    <alternativeName>
        <fullName evidence="11">Nucleocapsid protein</fullName>
    </alternativeName>
</protein>
<keyword evidence="6" id="KW-0946">Virion</keyword>
<dbReference type="GO" id="GO:1990904">
    <property type="term" value="C:ribonucleoprotein complex"/>
    <property type="evidence" value="ECO:0007669"/>
    <property type="project" value="UniProtKB-KW"/>
</dbReference>
<dbReference type="RefSeq" id="YP_010804531.1">
    <property type="nucleotide sequence ID" value="NC_077088.1"/>
</dbReference>
<dbReference type="GO" id="GO:0030430">
    <property type="term" value="C:host cell cytoplasm"/>
    <property type="evidence" value="ECO:0007669"/>
    <property type="project" value="UniProtKB-SubCell"/>
</dbReference>
<keyword evidence="4" id="KW-1139">Helical capsid protein</keyword>
<dbReference type="EMBL" id="MT875151">
    <property type="protein sequence ID" value="QPO14167.1"/>
    <property type="molecule type" value="Viral_cRNA"/>
</dbReference>
<evidence type="ECO:0000256" key="4">
    <source>
        <dbReference type="ARBA" id="ARBA00022497"/>
    </source>
</evidence>
<keyword evidence="8" id="KW-0543">Viral nucleoprotein</keyword>
<dbReference type="Proteomes" id="UP001162107">
    <property type="component" value="Segment"/>
</dbReference>
<evidence type="ECO:0000313" key="14">
    <source>
        <dbReference type="Proteomes" id="UP001162107"/>
    </source>
</evidence>
<evidence type="ECO:0000256" key="3">
    <source>
        <dbReference type="ARBA" id="ARBA00014389"/>
    </source>
</evidence>
<comment type="subcellular location">
    <subcellularLocation>
        <location evidence="1">Host cytoplasm</location>
    </subcellularLocation>
    <subcellularLocation>
        <location evidence="2">Virion</location>
    </subcellularLocation>
</comment>
<accession>A0A7T1KMW2</accession>
<dbReference type="InterPro" id="IPR023330">
    <property type="entry name" value="Rhabdovirus_ncapsid_N"/>
</dbReference>
<dbReference type="InterPro" id="IPR035961">
    <property type="entry name" value="Rhabdovirus_nucleoprotein-like"/>
</dbReference>
<keyword evidence="5" id="KW-0167">Capsid protein</keyword>